<evidence type="ECO:0000313" key="5">
    <source>
        <dbReference type="EMBL" id="GIJ49292.1"/>
    </source>
</evidence>
<sequence length="189" mass="20742">MTKGQADVVRAALAVLDEQGAARVSLRAVAGRLGVRMNTVLWHAKSRARLDELMADAIVGGVPLDRLPRDWRKRAAEIMRRYRVALLAHRDGAAVVAGTYAAEPSTLDVAEALIGALLDGGMPEREAVWTFWSLVYFTLGLTQEEQAAPARAMAEPDVGDRPALRRILPYLAEESFDERFAHGVRRLLA</sequence>
<dbReference type="GO" id="GO:0045892">
    <property type="term" value="P:negative regulation of DNA-templated transcription"/>
    <property type="evidence" value="ECO:0007669"/>
    <property type="project" value="InterPro"/>
</dbReference>
<reference evidence="5" key="1">
    <citation type="submission" date="2021-01" db="EMBL/GenBank/DDBJ databases">
        <title>Whole genome shotgun sequence of Virgisporangium aliadipatigenens NBRC 105644.</title>
        <authorList>
            <person name="Komaki H."/>
            <person name="Tamura T."/>
        </authorList>
    </citation>
    <scope>NUCLEOTIDE SEQUENCE</scope>
    <source>
        <strain evidence="5">NBRC 105644</strain>
    </source>
</reference>
<keyword evidence="6" id="KW-1185">Reference proteome</keyword>
<keyword evidence="3" id="KW-0804">Transcription</keyword>
<keyword evidence="2" id="KW-0805">Transcription regulation</keyword>
<dbReference type="SUPFAM" id="SSF48498">
    <property type="entry name" value="Tetracyclin repressor-like, C-terminal domain"/>
    <property type="match status" value="1"/>
</dbReference>
<accession>A0A8J3YRG2</accession>
<dbReference type="Proteomes" id="UP000619260">
    <property type="component" value="Unassembled WGS sequence"/>
</dbReference>
<dbReference type="AlphaFoldDB" id="A0A8J3YRG2"/>
<evidence type="ECO:0000256" key="3">
    <source>
        <dbReference type="ARBA" id="ARBA00023163"/>
    </source>
</evidence>
<evidence type="ECO:0000313" key="6">
    <source>
        <dbReference type="Proteomes" id="UP000619260"/>
    </source>
</evidence>
<dbReference type="InterPro" id="IPR003012">
    <property type="entry name" value="Tet_transcr_reg_TetR"/>
</dbReference>
<dbReference type="Gene3D" id="1.10.10.60">
    <property type="entry name" value="Homeodomain-like"/>
    <property type="match status" value="1"/>
</dbReference>
<dbReference type="EMBL" id="BOPF01000025">
    <property type="protein sequence ID" value="GIJ49292.1"/>
    <property type="molecule type" value="Genomic_DNA"/>
</dbReference>
<feature type="domain" description="Tetracycline repressor TetR C-terminal" evidence="4">
    <location>
        <begin position="68"/>
        <end position="188"/>
    </location>
</feature>
<dbReference type="PRINTS" id="PR00400">
    <property type="entry name" value="TETREPRESSOR"/>
</dbReference>
<dbReference type="Pfam" id="PF02909">
    <property type="entry name" value="TetR_C_1"/>
    <property type="match status" value="1"/>
</dbReference>
<dbReference type="InterPro" id="IPR009057">
    <property type="entry name" value="Homeodomain-like_sf"/>
</dbReference>
<evidence type="ECO:0000256" key="2">
    <source>
        <dbReference type="ARBA" id="ARBA00023015"/>
    </source>
</evidence>
<dbReference type="InterPro" id="IPR036271">
    <property type="entry name" value="Tet_transcr_reg_TetR-rel_C_sf"/>
</dbReference>
<organism evidence="5 6">
    <name type="scientific">Virgisporangium aliadipatigenens</name>
    <dbReference type="NCBI Taxonomy" id="741659"/>
    <lineage>
        <taxon>Bacteria</taxon>
        <taxon>Bacillati</taxon>
        <taxon>Actinomycetota</taxon>
        <taxon>Actinomycetes</taxon>
        <taxon>Micromonosporales</taxon>
        <taxon>Micromonosporaceae</taxon>
        <taxon>Virgisporangium</taxon>
    </lineage>
</organism>
<name>A0A8J3YRG2_9ACTN</name>
<dbReference type="InterPro" id="IPR004111">
    <property type="entry name" value="Repressor_TetR_C"/>
</dbReference>
<evidence type="ECO:0000259" key="4">
    <source>
        <dbReference type="Pfam" id="PF02909"/>
    </source>
</evidence>
<dbReference type="Gene3D" id="1.10.357.10">
    <property type="entry name" value="Tetracycline Repressor, domain 2"/>
    <property type="match status" value="1"/>
</dbReference>
<keyword evidence="1" id="KW-0678">Repressor</keyword>
<dbReference type="SUPFAM" id="SSF46689">
    <property type="entry name" value="Homeodomain-like"/>
    <property type="match status" value="1"/>
</dbReference>
<dbReference type="RefSeq" id="WP_239153455.1">
    <property type="nucleotide sequence ID" value="NZ_BOPF01000025.1"/>
</dbReference>
<protein>
    <submittedName>
        <fullName evidence="5">Putative transcriptional regulator, TetR family protein</fullName>
    </submittedName>
</protein>
<dbReference type="GO" id="GO:0046677">
    <property type="term" value="P:response to antibiotic"/>
    <property type="evidence" value="ECO:0007669"/>
    <property type="project" value="InterPro"/>
</dbReference>
<evidence type="ECO:0000256" key="1">
    <source>
        <dbReference type="ARBA" id="ARBA00022491"/>
    </source>
</evidence>
<comment type="caution">
    <text evidence="5">The sequence shown here is derived from an EMBL/GenBank/DDBJ whole genome shotgun (WGS) entry which is preliminary data.</text>
</comment>
<gene>
    <name evidence="5" type="ORF">Val02_61780</name>
</gene>
<proteinExistence type="predicted"/>